<evidence type="ECO:0000313" key="5">
    <source>
        <dbReference type="Proteomes" id="UP001595377"/>
    </source>
</evidence>
<feature type="signal peptide" evidence="2">
    <location>
        <begin position="1"/>
        <end position="25"/>
    </location>
</feature>
<dbReference type="SUPFAM" id="SSF100895">
    <property type="entry name" value="Kazal-type serine protease inhibitors"/>
    <property type="match status" value="3"/>
</dbReference>
<name>A0ABV7DPY8_9HYPH</name>
<evidence type="ECO:0000256" key="2">
    <source>
        <dbReference type="SAM" id="SignalP"/>
    </source>
</evidence>
<reference evidence="5" key="1">
    <citation type="journal article" date="2019" name="Int. J. Syst. Evol. Microbiol.">
        <title>The Global Catalogue of Microorganisms (GCM) 10K type strain sequencing project: providing services to taxonomists for standard genome sequencing and annotation.</title>
        <authorList>
            <consortium name="The Broad Institute Genomics Platform"/>
            <consortium name="The Broad Institute Genome Sequencing Center for Infectious Disease"/>
            <person name="Wu L."/>
            <person name="Ma J."/>
        </authorList>
    </citation>
    <scope>NUCLEOTIDE SEQUENCE [LARGE SCALE GENOMIC DNA]</scope>
    <source>
        <strain evidence="5">KCTC 52677</strain>
    </source>
</reference>
<keyword evidence="2" id="KW-0732">Signal</keyword>
<sequence>MPILSTLFRPRAGRIVVALAGLVLAACSVDVADPNAGGGFRPSPGRACTAEYRPVCAARGGDSQTFANACEAQASGFRVLGPGECRHGRPEPRPDESRACTREYAPVCAARGRERQTFANACEARASGYDILGRGECQVVPADRNRNDRGEWREGDRERDGRDRDRADRNDRSRGDRDRDGRDRNDRGRDDRAGLPRDQRVCTSEYKPVCGQQGRDRRTFGNACAAEVAGFRVVRPGECPAR</sequence>
<dbReference type="Gene3D" id="3.30.60.30">
    <property type="match status" value="3"/>
</dbReference>
<feature type="region of interest" description="Disordered" evidence="1">
    <location>
        <begin position="146"/>
        <end position="202"/>
    </location>
</feature>
<dbReference type="SMART" id="SM00280">
    <property type="entry name" value="KAZAL"/>
    <property type="match status" value="3"/>
</dbReference>
<evidence type="ECO:0000259" key="3">
    <source>
        <dbReference type="PROSITE" id="PS51465"/>
    </source>
</evidence>
<feature type="domain" description="Kazal-like" evidence="3">
    <location>
        <begin position="202"/>
        <end position="241"/>
    </location>
</feature>
<keyword evidence="5" id="KW-1185">Reference proteome</keyword>
<proteinExistence type="predicted"/>
<feature type="domain" description="Kazal-like" evidence="3">
    <location>
        <begin position="47"/>
        <end position="87"/>
    </location>
</feature>
<keyword evidence="4" id="KW-0646">Protease inhibitor</keyword>
<evidence type="ECO:0000256" key="1">
    <source>
        <dbReference type="SAM" id="MobiDB-lite"/>
    </source>
</evidence>
<dbReference type="PANTHER" id="PTHR21131:SF0">
    <property type="entry name" value="GEO10195P1-RELATED"/>
    <property type="match status" value="1"/>
</dbReference>
<accession>A0ABV7DPY8</accession>
<dbReference type="Proteomes" id="UP001595377">
    <property type="component" value="Unassembled WGS sequence"/>
</dbReference>
<dbReference type="EMBL" id="JBHRSP010000053">
    <property type="protein sequence ID" value="MFC3076283.1"/>
    <property type="molecule type" value="Genomic_DNA"/>
</dbReference>
<gene>
    <name evidence="4" type="ORF">ACFOHH_24435</name>
</gene>
<dbReference type="RefSeq" id="WP_257316596.1">
    <property type="nucleotide sequence ID" value="NZ_JANFDG010000021.1"/>
</dbReference>
<evidence type="ECO:0000313" key="4">
    <source>
        <dbReference type="EMBL" id="MFC3076283.1"/>
    </source>
</evidence>
<feature type="compositionally biased region" description="Basic and acidic residues" evidence="1">
    <location>
        <begin position="146"/>
        <end position="200"/>
    </location>
</feature>
<dbReference type="Pfam" id="PF07648">
    <property type="entry name" value="Kazal_2"/>
    <property type="match status" value="3"/>
</dbReference>
<keyword evidence="4" id="KW-0722">Serine protease inhibitor</keyword>
<dbReference type="PROSITE" id="PS51465">
    <property type="entry name" value="KAZAL_2"/>
    <property type="match status" value="2"/>
</dbReference>
<dbReference type="InterPro" id="IPR053265">
    <property type="entry name" value="Serpin"/>
</dbReference>
<organism evidence="4 5">
    <name type="scientific">Shinella pollutisoli</name>
    <dbReference type="NCBI Taxonomy" id="2250594"/>
    <lineage>
        <taxon>Bacteria</taxon>
        <taxon>Pseudomonadati</taxon>
        <taxon>Pseudomonadota</taxon>
        <taxon>Alphaproteobacteria</taxon>
        <taxon>Hyphomicrobiales</taxon>
        <taxon>Rhizobiaceae</taxon>
        <taxon>Shinella</taxon>
    </lineage>
</organism>
<dbReference type="GO" id="GO:0004867">
    <property type="term" value="F:serine-type endopeptidase inhibitor activity"/>
    <property type="evidence" value="ECO:0007669"/>
    <property type="project" value="UniProtKB-KW"/>
</dbReference>
<dbReference type="PANTHER" id="PTHR21131">
    <property type="entry name" value="SERINE-TYPE ENDOPEPTIDASE INHIBITOR"/>
    <property type="match status" value="1"/>
</dbReference>
<feature type="chain" id="PRO_5046752199" evidence="2">
    <location>
        <begin position="26"/>
        <end position="242"/>
    </location>
</feature>
<dbReference type="InterPro" id="IPR002350">
    <property type="entry name" value="Kazal_dom"/>
</dbReference>
<comment type="caution">
    <text evidence="4">The sequence shown here is derived from an EMBL/GenBank/DDBJ whole genome shotgun (WGS) entry which is preliminary data.</text>
</comment>
<dbReference type="InterPro" id="IPR036058">
    <property type="entry name" value="Kazal_dom_sf"/>
</dbReference>
<protein>
    <submittedName>
        <fullName evidence="4">Kazal-type serine protease inhibitor domain-containing protein</fullName>
    </submittedName>
</protein>